<dbReference type="SUPFAM" id="SSF103025">
    <property type="entry name" value="Folate-binding domain"/>
    <property type="match status" value="1"/>
</dbReference>
<protein>
    <submittedName>
        <fullName evidence="1">Sarcosine oxidase gamma subunit</fullName>
    </submittedName>
</protein>
<reference evidence="1 2" key="1">
    <citation type="submission" date="2020-06" db="EMBL/GenBank/DDBJ databases">
        <title>Description of novel acetic acid bacteria.</title>
        <authorList>
            <person name="Sombolestani A."/>
        </authorList>
    </citation>
    <scope>NUCLEOTIDE SEQUENCE [LARGE SCALE GENOMIC DNA]</scope>
    <source>
        <strain evidence="1 2">LMG 27010</strain>
    </source>
</reference>
<dbReference type="AlphaFoldDB" id="A0A850PC87"/>
<dbReference type="EMBL" id="JABXXR010000035">
    <property type="protein sequence ID" value="NVN40279.1"/>
    <property type="molecule type" value="Genomic_DNA"/>
</dbReference>
<accession>A0A850PC87</accession>
<dbReference type="RefSeq" id="WP_176613249.1">
    <property type="nucleotide sequence ID" value="NZ_JABXXR010000035.1"/>
</dbReference>
<name>A0A850PC87_9PROT</name>
<comment type="caution">
    <text evidence="1">The sequence shown here is derived from an EMBL/GenBank/DDBJ whole genome shotgun (WGS) entry which is preliminary data.</text>
</comment>
<proteinExistence type="predicted"/>
<dbReference type="Proteomes" id="UP000585665">
    <property type="component" value="Unassembled WGS sequence"/>
</dbReference>
<dbReference type="Gene3D" id="3.30.1360.120">
    <property type="entry name" value="Probable tRNA modification gtpase trme, domain 1"/>
    <property type="match status" value="1"/>
</dbReference>
<organism evidence="1 2">
    <name type="scientific">Ameyamaea chiangmaiensis</name>
    <dbReference type="NCBI Taxonomy" id="442969"/>
    <lineage>
        <taxon>Bacteria</taxon>
        <taxon>Pseudomonadati</taxon>
        <taxon>Pseudomonadota</taxon>
        <taxon>Alphaproteobacteria</taxon>
        <taxon>Acetobacterales</taxon>
        <taxon>Acetobacteraceae</taxon>
        <taxon>Ameyamaea</taxon>
    </lineage>
</organism>
<evidence type="ECO:0000313" key="2">
    <source>
        <dbReference type="Proteomes" id="UP000585665"/>
    </source>
</evidence>
<dbReference type="Gene3D" id="3.30.70.1520">
    <property type="entry name" value="Heterotetrameric sarcosine oxidase"/>
    <property type="match status" value="1"/>
</dbReference>
<gene>
    <name evidence="1" type="ORF">HUK82_06820</name>
</gene>
<dbReference type="InterPro" id="IPR007375">
    <property type="entry name" value="SoxG"/>
</dbReference>
<sequence>MVEIAEGCVLTSVPATTRLVLQGRPAALAAAATALGLAAAPPMLRAATGPGGVALRMGPFELTVLPGGAGREALEAALAGLPHSLVDVSDRNVAFTLEGAHAADVLAALCPLDFALAAFPVGMATRTVLDKAGALIWRTAPQTFHIEVWRSFLPYLKDQIHEVARGMTFDLLAVQ</sequence>
<evidence type="ECO:0000313" key="1">
    <source>
        <dbReference type="EMBL" id="NVN40279.1"/>
    </source>
</evidence>
<dbReference type="Pfam" id="PF04268">
    <property type="entry name" value="SoxG"/>
    <property type="match status" value="1"/>
</dbReference>
<keyword evidence="2" id="KW-1185">Reference proteome</keyword>
<dbReference type="InterPro" id="IPR027266">
    <property type="entry name" value="TrmE/GcvT-like"/>
</dbReference>